<proteinExistence type="predicted"/>
<name>E0ULY6_GLOV7</name>
<sequence length="142" mass="16489">MGQYVKQLRKYLSQSPINWNKIYLEINSSSNLEEFKRGNFEKQSPWLILEVYHDLNKRERLRANIAAAPVAKLATDLINSWSNQKTDLIKFLPYPGEFDQKPNISPDTARILIGLVQDEKIHPKFAALVAQDWHLIEKIAQD</sequence>
<dbReference type="AlphaFoldDB" id="E0ULY6"/>
<organism evidence="1 2">
    <name type="scientific">Gloeothece verrucosa (strain PCC 7822)</name>
    <name type="common">Cyanothece sp. (strain PCC 7822)</name>
    <dbReference type="NCBI Taxonomy" id="497965"/>
    <lineage>
        <taxon>Bacteria</taxon>
        <taxon>Bacillati</taxon>
        <taxon>Cyanobacteriota</taxon>
        <taxon>Cyanophyceae</taxon>
        <taxon>Oscillatoriophycideae</taxon>
        <taxon>Chroococcales</taxon>
        <taxon>Aphanothecaceae</taxon>
        <taxon>Gloeothece</taxon>
        <taxon>Gloeothece verrucosa</taxon>
    </lineage>
</organism>
<accession>E0ULY6</accession>
<evidence type="ECO:0000313" key="1">
    <source>
        <dbReference type="EMBL" id="ADN17966.1"/>
    </source>
</evidence>
<dbReference type="Proteomes" id="UP000008206">
    <property type="component" value="Plasmid Cy782201"/>
</dbReference>
<protein>
    <submittedName>
        <fullName evidence="1">Uncharacterized protein</fullName>
    </submittedName>
</protein>
<dbReference type="HOGENOM" id="CLU_1812569_0_0_3"/>
<keyword evidence="2" id="KW-1185">Reference proteome</keyword>
<dbReference type="EMBL" id="CP002199">
    <property type="protein sequence ID" value="ADN17966.1"/>
    <property type="molecule type" value="Genomic_DNA"/>
</dbReference>
<evidence type="ECO:0000313" key="2">
    <source>
        <dbReference type="Proteomes" id="UP000008206"/>
    </source>
</evidence>
<dbReference type="KEGG" id="cyj:Cyan7822_6135"/>
<gene>
    <name evidence="1" type="ordered locus">Cyan7822_6135</name>
</gene>
<keyword evidence="1" id="KW-0614">Plasmid</keyword>
<geneLocation type="plasmid" evidence="1 2">
    <name>Cy782201</name>
</geneLocation>
<reference evidence="2" key="1">
    <citation type="journal article" date="2011" name="MBio">
        <title>Novel metabolic attributes of the genus Cyanothece, comprising a group of unicellular nitrogen-fixing Cyanobacteria.</title>
        <authorList>
            <person name="Bandyopadhyay A."/>
            <person name="Elvitigala T."/>
            <person name="Welsh E."/>
            <person name="Stockel J."/>
            <person name="Liberton M."/>
            <person name="Min H."/>
            <person name="Sherman L.A."/>
            <person name="Pakrasi H.B."/>
        </authorList>
    </citation>
    <scope>NUCLEOTIDE SEQUENCE [LARGE SCALE GENOMIC DNA]</scope>
    <source>
        <strain evidence="2">PCC 7822</strain>
        <plasmid evidence="2">Cy782201</plasmid>
    </source>
</reference>